<evidence type="ECO:0000313" key="2">
    <source>
        <dbReference type="EMBL" id="PIC34251.1"/>
    </source>
</evidence>
<reference evidence="3" key="1">
    <citation type="submission" date="2017-10" db="EMBL/GenBank/DDBJ databases">
        <title>Rapid genome shrinkage in a self-fertile nematode reveals novel sperm competition proteins.</title>
        <authorList>
            <person name="Yin D."/>
            <person name="Schwarz E.M."/>
            <person name="Thomas C.G."/>
            <person name="Felde R.L."/>
            <person name="Korf I.F."/>
            <person name="Cutter A.D."/>
            <person name="Schartner C.M."/>
            <person name="Ralston E.J."/>
            <person name="Meyer B.J."/>
            <person name="Haag E.S."/>
        </authorList>
    </citation>
    <scope>NUCLEOTIDE SEQUENCE [LARGE SCALE GENOMIC DNA]</scope>
    <source>
        <strain evidence="3">JU1422</strain>
    </source>
</reference>
<dbReference type="AlphaFoldDB" id="A0A2G5U4I2"/>
<name>A0A2G5U4I2_9PELO</name>
<feature type="compositionally biased region" description="Basic and acidic residues" evidence="1">
    <location>
        <begin position="143"/>
        <end position="156"/>
    </location>
</feature>
<dbReference type="OrthoDB" id="10328008at2759"/>
<organism evidence="2 3">
    <name type="scientific">Caenorhabditis nigoni</name>
    <dbReference type="NCBI Taxonomy" id="1611254"/>
    <lineage>
        <taxon>Eukaryota</taxon>
        <taxon>Metazoa</taxon>
        <taxon>Ecdysozoa</taxon>
        <taxon>Nematoda</taxon>
        <taxon>Chromadorea</taxon>
        <taxon>Rhabditida</taxon>
        <taxon>Rhabditina</taxon>
        <taxon>Rhabditomorpha</taxon>
        <taxon>Rhabditoidea</taxon>
        <taxon>Rhabditidae</taxon>
        <taxon>Peloderinae</taxon>
        <taxon>Caenorhabditis</taxon>
    </lineage>
</organism>
<feature type="compositionally biased region" description="Basic residues" evidence="1">
    <location>
        <begin position="133"/>
        <end position="142"/>
    </location>
</feature>
<protein>
    <submittedName>
        <fullName evidence="2">Uncharacterized protein</fullName>
    </submittedName>
</protein>
<sequence length="359" mass="40545">MNTDGVLKSLLHNEREAARTLKVGDEAKKLRREESNKKRRNTTWINLGKMICSLTPEEFGLIPKPSVQPKIDTEIPKDLTGDEVVSNVLGFVNTLKDAMGNFYTRGTFVKDSFALTGALCGVESNEVISSDRRAHKMRKRKHDLISKEEVRQQGDHDSEESLTDKTFVKNMMEDHFFEITKKGTDEKQKEASIEENRSNNRSAIWYQKKKRNRTKVDPQKKLLKEIAARVAAQEDPETKIARAMAEEVQKKKIREKEARKKKEQKWIELGQAVCSLSVDDFILPSDVAENPDQKPDRSQRGNEIVVAVASFIQSMKALVGNKAAHDTVLADQSGIAAALCGIHKSAVTSRFSFKKSKFD</sequence>
<comment type="caution">
    <text evidence="2">The sequence shown here is derived from an EMBL/GenBank/DDBJ whole genome shotgun (WGS) entry which is preliminary data.</text>
</comment>
<evidence type="ECO:0000313" key="3">
    <source>
        <dbReference type="Proteomes" id="UP000230233"/>
    </source>
</evidence>
<proteinExistence type="predicted"/>
<gene>
    <name evidence="2" type="primary">Cnig_chr_IV.g13963</name>
    <name evidence="2" type="ORF">B9Z55_013963</name>
</gene>
<keyword evidence="3" id="KW-1185">Reference proteome</keyword>
<dbReference type="EMBL" id="PDUG01000004">
    <property type="protein sequence ID" value="PIC34251.1"/>
    <property type="molecule type" value="Genomic_DNA"/>
</dbReference>
<evidence type="ECO:0000256" key="1">
    <source>
        <dbReference type="SAM" id="MobiDB-lite"/>
    </source>
</evidence>
<feature type="region of interest" description="Disordered" evidence="1">
    <location>
        <begin position="133"/>
        <end position="162"/>
    </location>
</feature>
<dbReference type="Proteomes" id="UP000230233">
    <property type="component" value="Chromosome IV"/>
</dbReference>
<accession>A0A2G5U4I2</accession>